<organism evidence="1">
    <name type="scientific">Arundo donax</name>
    <name type="common">Giant reed</name>
    <name type="synonym">Donax arundinaceus</name>
    <dbReference type="NCBI Taxonomy" id="35708"/>
    <lineage>
        <taxon>Eukaryota</taxon>
        <taxon>Viridiplantae</taxon>
        <taxon>Streptophyta</taxon>
        <taxon>Embryophyta</taxon>
        <taxon>Tracheophyta</taxon>
        <taxon>Spermatophyta</taxon>
        <taxon>Magnoliopsida</taxon>
        <taxon>Liliopsida</taxon>
        <taxon>Poales</taxon>
        <taxon>Poaceae</taxon>
        <taxon>PACMAD clade</taxon>
        <taxon>Arundinoideae</taxon>
        <taxon>Arundineae</taxon>
        <taxon>Arundo</taxon>
    </lineage>
</organism>
<reference evidence="1" key="2">
    <citation type="journal article" date="2015" name="Data Brief">
        <title>Shoot transcriptome of the giant reed, Arundo donax.</title>
        <authorList>
            <person name="Barrero R.A."/>
            <person name="Guerrero F.D."/>
            <person name="Moolhuijzen P."/>
            <person name="Goolsby J.A."/>
            <person name="Tidwell J."/>
            <person name="Bellgard S.E."/>
            <person name="Bellgard M.I."/>
        </authorList>
    </citation>
    <scope>NUCLEOTIDE SEQUENCE</scope>
    <source>
        <tissue evidence="1">Shoot tissue taken approximately 20 cm above the soil surface</tissue>
    </source>
</reference>
<proteinExistence type="predicted"/>
<accession>A0A0A9BYZ9</accession>
<dbReference type="AlphaFoldDB" id="A0A0A9BYZ9"/>
<sequence length="36" mass="4026">MRGGVWAVPMGCGQCIPHTNHSTLLRRQKSQVMTML</sequence>
<dbReference type="EMBL" id="GBRH01231510">
    <property type="protein sequence ID" value="JAD66385.1"/>
    <property type="molecule type" value="Transcribed_RNA"/>
</dbReference>
<evidence type="ECO:0000313" key="1">
    <source>
        <dbReference type="EMBL" id="JAD66385.1"/>
    </source>
</evidence>
<reference evidence="1" key="1">
    <citation type="submission" date="2014-09" db="EMBL/GenBank/DDBJ databases">
        <authorList>
            <person name="Magalhaes I.L.F."/>
            <person name="Oliveira U."/>
            <person name="Santos F.R."/>
            <person name="Vidigal T.H.D.A."/>
            <person name="Brescovit A.D."/>
            <person name="Santos A.J."/>
        </authorList>
    </citation>
    <scope>NUCLEOTIDE SEQUENCE</scope>
    <source>
        <tissue evidence="1">Shoot tissue taken approximately 20 cm above the soil surface</tissue>
    </source>
</reference>
<name>A0A0A9BYZ9_ARUDO</name>
<protein>
    <submittedName>
        <fullName evidence="1">Uncharacterized protein</fullName>
    </submittedName>
</protein>